<dbReference type="AlphaFoldDB" id="A0A7X5UU00"/>
<gene>
    <name evidence="1" type="ORF">FHU38_004464</name>
</gene>
<evidence type="ECO:0000313" key="1">
    <source>
        <dbReference type="EMBL" id="NIJ14120.1"/>
    </source>
</evidence>
<protein>
    <submittedName>
        <fullName evidence="1">Uncharacterized protein</fullName>
    </submittedName>
</protein>
<dbReference type="EMBL" id="JAAOYM010000001">
    <property type="protein sequence ID" value="NIJ14120.1"/>
    <property type="molecule type" value="Genomic_DNA"/>
</dbReference>
<accession>A0A7X5UU00</accession>
<reference evidence="1 2" key="1">
    <citation type="submission" date="2020-03" db="EMBL/GenBank/DDBJ databases">
        <title>Sequencing the genomes of 1000 actinobacteria strains.</title>
        <authorList>
            <person name="Klenk H.-P."/>
        </authorList>
    </citation>
    <scope>NUCLEOTIDE SEQUENCE [LARGE SCALE GENOMIC DNA]</scope>
    <source>
        <strain evidence="1 2">DSM 45685</strain>
    </source>
</reference>
<evidence type="ECO:0000313" key="2">
    <source>
        <dbReference type="Proteomes" id="UP000545493"/>
    </source>
</evidence>
<sequence length="151" mass="15758">MVGIPRLGLAAASELGVEVNRLALVPRPGADFAPVTAALLDGLDLVATASPERTQEARRLSARARHRGAVLLSFGPWPGAEVELRCLSSRWTGLDHGHGYLREREVLVDVVGRGAVTRPSRTALLLPGPGGVVRRVGHTEGVAPAGVVKAG</sequence>
<keyword evidence="2" id="KW-1185">Reference proteome</keyword>
<organism evidence="1 2">
    <name type="scientific">Saccharomonospora amisosensis</name>
    <dbReference type="NCBI Taxonomy" id="1128677"/>
    <lineage>
        <taxon>Bacteria</taxon>
        <taxon>Bacillati</taxon>
        <taxon>Actinomycetota</taxon>
        <taxon>Actinomycetes</taxon>
        <taxon>Pseudonocardiales</taxon>
        <taxon>Pseudonocardiaceae</taxon>
        <taxon>Saccharomonospora</taxon>
    </lineage>
</organism>
<proteinExistence type="predicted"/>
<name>A0A7X5UU00_9PSEU</name>
<dbReference type="Proteomes" id="UP000545493">
    <property type="component" value="Unassembled WGS sequence"/>
</dbReference>
<comment type="caution">
    <text evidence="1">The sequence shown here is derived from an EMBL/GenBank/DDBJ whole genome shotgun (WGS) entry which is preliminary data.</text>
</comment>